<comment type="caution">
    <text evidence="2">The sequence shown here is derived from an EMBL/GenBank/DDBJ whole genome shotgun (WGS) entry which is preliminary data.</text>
</comment>
<organism evidence="2 3">
    <name type="scientific">Nepenthes gracilis</name>
    <name type="common">Slender pitcher plant</name>
    <dbReference type="NCBI Taxonomy" id="150966"/>
    <lineage>
        <taxon>Eukaryota</taxon>
        <taxon>Viridiplantae</taxon>
        <taxon>Streptophyta</taxon>
        <taxon>Embryophyta</taxon>
        <taxon>Tracheophyta</taxon>
        <taxon>Spermatophyta</taxon>
        <taxon>Magnoliopsida</taxon>
        <taxon>eudicotyledons</taxon>
        <taxon>Gunneridae</taxon>
        <taxon>Pentapetalae</taxon>
        <taxon>Caryophyllales</taxon>
        <taxon>Nepenthaceae</taxon>
        <taxon>Nepenthes</taxon>
    </lineage>
</organism>
<evidence type="ECO:0000313" key="3">
    <source>
        <dbReference type="Proteomes" id="UP001279734"/>
    </source>
</evidence>
<gene>
    <name evidence="2" type="ORF">Nepgr_023025</name>
</gene>
<proteinExistence type="predicted"/>
<feature type="compositionally biased region" description="Polar residues" evidence="1">
    <location>
        <begin position="179"/>
        <end position="198"/>
    </location>
</feature>
<evidence type="ECO:0000256" key="1">
    <source>
        <dbReference type="SAM" id="MobiDB-lite"/>
    </source>
</evidence>
<feature type="region of interest" description="Disordered" evidence="1">
    <location>
        <begin position="1"/>
        <end position="146"/>
    </location>
</feature>
<accession>A0AAD3T002</accession>
<feature type="compositionally biased region" description="Basic residues" evidence="1">
    <location>
        <begin position="1"/>
        <end position="12"/>
    </location>
</feature>
<name>A0AAD3T002_NEPGR</name>
<dbReference type="AlphaFoldDB" id="A0AAD3T002"/>
<dbReference type="EMBL" id="BSYO01000022">
    <property type="protein sequence ID" value="GMH21183.1"/>
    <property type="molecule type" value="Genomic_DNA"/>
</dbReference>
<reference evidence="2" key="1">
    <citation type="submission" date="2023-05" db="EMBL/GenBank/DDBJ databases">
        <title>Nepenthes gracilis genome sequencing.</title>
        <authorList>
            <person name="Fukushima K."/>
        </authorList>
    </citation>
    <scope>NUCLEOTIDE SEQUENCE</scope>
    <source>
        <strain evidence="2">SING2019-196</strain>
    </source>
</reference>
<feature type="region of interest" description="Disordered" evidence="1">
    <location>
        <begin position="173"/>
        <end position="213"/>
    </location>
</feature>
<evidence type="ECO:0000313" key="2">
    <source>
        <dbReference type="EMBL" id="GMH21183.1"/>
    </source>
</evidence>
<feature type="compositionally biased region" description="Pro residues" evidence="1">
    <location>
        <begin position="125"/>
        <end position="134"/>
    </location>
</feature>
<sequence length="213" mass="23833">MHPARAKQRKNTHFPAGRDTKIFQQYIVSSKREEHTATNHNSKERPQKGTIHHQRNTHACKMINQTKARPRSAPLLSIQTGEKKPTQPSTKGTNTPNETSDHSGTSTSICGHCEGTKNRNLNTAPPLPNLPVAPPSTKGKSKKRNGIKASLHIKQQTIAFRIQQTPNSTIYTINPMEPRTTSMRIGWSSPSPLKQQGHSSKHPQILRRLQQED</sequence>
<keyword evidence="3" id="KW-1185">Reference proteome</keyword>
<feature type="compositionally biased region" description="Polar residues" evidence="1">
    <location>
        <begin position="86"/>
        <end position="109"/>
    </location>
</feature>
<feature type="compositionally biased region" description="Basic and acidic residues" evidence="1">
    <location>
        <begin position="30"/>
        <end position="47"/>
    </location>
</feature>
<dbReference type="Proteomes" id="UP001279734">
    <property type="component" value="Unassembled WGS sequence"/>
</dbReference>
<protein>
    <submittedName>
        <fullName evidence="2">Uncharacterized protein</fullName>
    </submittedName>
</protein>